<organism evidence="1 2">
    <name type="scientific">Georgenia subflava</name>
    <dbReference type="NCBI Taxonomy" id="1622177"/>
    <lineage>
        <taxon>Bacteria</taxon>
        <taxon>Bacillati</taxon>
        <taxon>Actinomycetota</taxon>
        <taxon>Actinomycetes</taxon>
        <taxon>Micrococcales</taxon>
        <taxon>Bogoriellaceae</taxon>
        <taxon>Georgenia</taxon>
    </lineage>
</organism>
<accession>A0A6N7EML1</accession>
<name>A0A6N7EML1_9MICO</name>
<dbReference type="InterPro" id="IPR003615">
    <property type="entry name" value="HNH_nuc"/>
</dbReference>
<evidence type="ECO:0000313" key="1">
    <source>
        <dbReference type="EMBL" id="MPV38323.1"/>
    </source>
</evidence>
<dbReference type="AlphaFoldDB" id="A0A6N7EML1"/>
<feature type="non-terminal residue" evidence="1">
    <location>
        <position position="1"/>
    </location>
</feature>
<gene>
    <name evidence="1" type="ORF">GB881_14950</name>
</gene>
<reference evidence="1 2" key="1">
    <citation type="submission" date="2019-10" db="EMBL/GenBank/DDBJ databases">
        <title>Georgenia wutianyii sp. nov. and Georgenia yuyongxinii sp. nov. isolated from plateau pika (Ochotona curzoniae) in the Qinghai-Tibet plateau of China.</title>
        <authorList>
            <person name="Tian Z."/>
        </authorList>
    </citation>
    <scope>NUCLEOTIDE SEQUENCE [LARGE SCALE GENOMIC DNA]</scope>
    <source>
        <strain evidence="1 2">JCM 19765</strain>
    </source>
</reference>
<dbReference type="EMBL" id="WHPC01000074">
    <property type="protein sequence ID" value="MPV38323.1"/>
    <property type="molecule type" value="Genomic_DNA"/>
</dbReference>
<protein>
    <submittedName>
        <fullName evidence="1">DUF222 domain-containing protein</fullName>
    </submittedName>
</protein>
<proteinExistence type="predicted"/>
<keyword evidence="2" id="KW-1185">Reference proteome</keyword>
<sequence>LRPGARIRPHLSVHVPFETLQRLIAASAPTRRHPGCPLPTHPGAAFGASEPGTCGCGQPLPEAVIGAELDPAAMTEVEPATFDDGTPLAPSLLARIACTSEVHRVVFGPASEVLDTGREKRLFITAQTRAIIARDRTCRYPGCDAPPGEGEIHHAIWWWAQHGTTDLKHGILLCWHHHDFVHKRRITIENRGTHWHFTRRDGTTIEPTPHAT</sequence>
<dbReference type="CDD" id="cd00085">
    <property type="entry name" value="HNHc"/>
    <property type="match status" value="1"/>
</dbReference>
<dbReference type="Proteomes" id="UP000437709">
    <property type="component" value="Unassembled WGS sequence"/>
</dbReference>
<comment type="caution">
    <text evidence="1">The sequence shown here is derived from an EMBL/GenBank/DDBJ whole genome shotgun (WGS) entry which is preliminary data.</text>
</comment>
<evidence type="ECO:0000313" key="2">
    <source>
        <dbReference type="Proteomes" id="UP000437709"/>
    </source>
</evidence>
<dbReference type="OrthoDB" id="5177627at2"/>